<keyword evidence="3" id="KW-1185">Reference proteome</keyword>
<dbReference type="AlphaFoldDB" id="A0A8X7Z320"/>
<gene>
    <name evidence="2" type="ORF">POTOM_032701</name>
</gene>
<feature type="region of interest" description="Disordered" evidence="1">
    <location>
        <begin position="162"/>
        <end position="197"/>
    </location>
</feature>
<dbReference type="OrthoDB" id="1733797at2759"/>
<protein>
    <submittedName>
        <fullName evidence="2">Uncharacterized protein</fullName>
    </submittedName>
</protein>
<comment type="caution">
    <text evidence="2">The sequence shown here is derived from an EMBL/GenBank/DDBJ whole genome shotgun (WGS) entry which is preliminary data.</text>
</comment>
<dbReference type="EMBL" id="JAAWWB010000017">
    <property type="protein sequence ID" value="KAG6762209.1"/>
    <property type="molecule type" value="Genomic_DNA"/>
</dbReference>
<feature type="compositionally biased region" description="Polar residues" evidence="1">
    <location>
        <begin position="162"/>
        <end position="171"/>
    </location>
</feature>
<evidence type="ECO:0000313" key="3">
    <source>
        <dbReference type="Proteomes" id="UP000886885"/>
    </source>
</evidence>
<name>A0A8X7Z320_POPTO</name>
<sequence length="212" mass="23136">MDSNKQGACFSSSSSSFTADLFGTTESAPVSSAGIFASMFPPPSTVYSDTSYIFHPHVGGRKSSGSEVTGSWQKQSYGNQAWKPKQGSPVLVGAFRVFINSVLFKRKANFLIICLFPNNKLANSQAASYSMPDKDRNSVIQEERVEPCHLSSSLYYGGQENYSQSPSTQMAGSYPILKKDGEEDDPNGSNPHSASRGNWWQGIMLQKGLEVY</sequence>
<reference evidence="2" key="1">
    <citation type="journal article" date="2020" name="bioRxiv">
        <title>Hybrid origin of Populus tomentosa Carr. identified through genome sequencing and phylogenomic analysis.</title>
        <authorList>
            <person name="An X."/>
            <person name="Gao K."/>
            <person name="Chen Z."/>
            <person name="Li J."/>
            <person name="Yang X."/>
            <person name="Yang X."/>
            <person name="Zhou J."/>
            <person name="Guo T."/>
            <person name="Zhao T."/>
            <person name="Huang S."/>
            <person name="Miao D."/>
            <person name="Khan W.U."/>
            <person name="Rao P."/>
            <person name="Ye M."/>
            <person name="Lei B."/>
            <person name="Liao W."/>
            <person name="Wang J."/>
            <person name="Ji L."/>
            <person name="Li Y."/>
            <person name="Guo B."/>
            <person name="Mustafa N.S."/>
            <person name="Li S."/>
            <person name="Yun Q."/>
            <person name="Keller S.R."/>
            <person name="Mao J."/>
            <person name="Zhang R."/>
            <person name="Strauss S.H."/>
        </authorList>
    </citation>
    <scope>NUCLEOTIDE SEQUENCE</scope>
    <source>
        <strain evidence="2">GM15</strain>
        <tissue evidence="2">Leaf</tissue>
    </source>
</reference>
<dbReference type="PANTHER" id="PTHR33738">
    <property type="entry name" value="EMB|CAB82975.1"/>
    <property type="match status" value="1"/>
</dbReference>
<feature type="compositionally biased region" description="Polar residues" evidence="1">
    <location>
        <begin position="187"/>
        <end position="197"/>
    </location>
</feature>
<organism evidence="2 3">
    <name type="scientific">Populus tomentosa</name>
    <name type="common">Chinese white poplar</name>
    <dbReference type="NCBI Taxonomy" id="118781"/>
    <lineage>
        <taxon>Eukaryota</taxon>
        <taxon>Viridiplantae</taxon>
        <taxon>Streptophyta</taxon>
        <taxon>Embryophyta</taxon>
        <taxon>Tracheophyta</taxon>
        <taxon>Spermatophyta</taxon>
        <taxon>Magnoliopsida</taxon>
        <taxon>eudicotyledons</taxon>
        <taxon>Gunneridae</taxon>
        <taxon>Pentapetalae</taxon>
        <taxon>rosids</taxon>
        <taxon>fabids</taxon>
        <taxon>Malpighiales</taxon>
        <taxon>Salicaceae</taxon>
        <taxon>Saliceae</taxon>
        <taxon>Populus</taxon>
    </lineage>
</organism>
<dbReference type="PANTHER" id="PTHR33738:SF8">
    <property type="entry name" value="OS05G0454500 PROTEIN"/>
    <property type="match status" value="1"/>
</dbReference>
<dbReference type="Proteomes" id="UP000886885">
    <property type="component" value="Chromosome 9A"/>
</dbReference>
<evidence type="ECO:0000256" key="1">
    <source>
        <dbReference type="SAM" id="MobiDB-lite"/>
    </source>
</evidence>
<accession>A0A8X7Z320</accession>
<proteinExistence type="predicted"/>
<evidence type="ECO:0000313" key="2">
    <source>
        <dbReference type="EMBL" id="KAG6762209.1"/>
    </source>
</evidence>